<dbReference type="AlphaFoldDB" id="A0A6B0RZB7"/>
<comment type="caution">
    <text evidence="2">The sequence shown here is derived from an EMBL/GenBank/DDBJ whole genome shotgun (WGS) entry which is preliminary data.</text>
</comment>
<protein>
    <submittedName>
        <fullName evidence="2">Uncharacterized protein</fullName>
    </submittedName>
</protein>
<dbReference type="Proteomes" id="UP000322234">
    <property type="component" value="Unassembled WGS sequence"/>
</dbReference>
<sequence length="152" mass="16608">MAPEVRAEEPAFPVSLEAVVADAAAIGQRRALVEKTLALERHRGLDPVHGETARADVPGFPVSIPRAGASKDQGRLADELADQGRDSGLFSVRDGETWTEDQLIIKQKTLEVGTRPHEGDECEQNKHEGPYEYGQNFKHGTREAQNPGESEL</sequence>
<evidence type="ECO:0000256" key="1">
    <source>
        <dbReference type="SAM" id="MobiDB-lite"/>
    </source>
</evidence>
<feature type="compositionally biased region" description="Basic and acidic residues" evidence="1">
    <location>
        <begin position="114"/>
        <end position="130"/>
    </location>
</feature>
<gene>
    <name evidence="2" type="ORF">E5288_WYG008517</name>
</gene>
<organism evidence="2 3">
    <name type="scientific">Bos mutus</name>
    <name type="common">wild yak</name>
    <dbReference type="NCBI Taxonomy" id="72004"/>
    <lineage>
        <taxon>Eukaryota</taxon>
        <taxon>Metazoa</taxon>
        <taxon>Chordata</taxon>
        <taxon>Craniata</taxon>
        <taxon>Vertebrata</taxon>
        <taxon>Euteleostomi</taxon>
        <taxon>Mammalia</taxon>
        <taxon>Eutheria</taxon>
        <taxon>Laurasiatheria</taxon>
        <taxon>Artiodactyla</taxon>
        <taxon>Ruminantia</taxon>
        <taxon>Pecora</taxon>
        <taxon>Bovidae</taxon>
        <taxon>Bovinae</taxon>
        <taxon>Bos</taxon>
    </lineage>
</organism>
<name>A0A6B0RZB7_9CETA</name>
<feature type="region of interest" description="Disordered" evidence="1">
    <location>
        <begin position="110"/>
        <end position="152"/>
    </location>
</feature>
<feature type="region of interest" description="Disordered" evidence="1">
    <location>
        <begin position="49"/>
        <end position="73"/>
    </location>
</feature>
<feature type="compositionally biased region" description="Polar residues" evidence="1">
    <location>
        <begin position="143"/>
        <end position="152"/>
    </location>
</feature>
<dbReference type="EMBL" id="VBQZ03000105">
    <property type="protein sequence ID" value="MXQ94097.1"/>
    <property type="molecule type" value="Genomic_DNA"/>
</dbReference>
<evidence type="ECO:0000313" key="2">
    <source>
        <dbReference type="EMBL" id="MXQ94097.1"/>
    </source>
</evidence>
<accession>A0A6B0RZB7</accession>
<keyword evidence="3" id="KW-1185">Reference proteome</keyword>
<evidence type="ECO:0000313" key="3">
    <source>
        <dbReference type="Proteomes" id="UP000322234"/>
    </source>
</evidence>
<reference evidence="2" key="1">
    <citation type="submission" date="2019-10" db="EMBL/GenBank/DDBJ databases">
        <title>The sequence and de novo assembly of the wild yak genome.</title>
        <authorList>
            <person name="Liu Y."/>
        </authorList>
    </citation>
    <scope>NUCLEOTIDE SEQUENCE [LARGE SCALE GENOMIC DNA]</scope>
    <source>
        <strain evidence="2">WY2019</strain>
    </source>
</reference>
<proteinExistence type="predicted"/>